<keyword evidence="4" id="KW-1185">Reference proteome</keyword>
<sequence>MTELGESAMAYIRAGIEAADPAACVSQTLDQALADPPAAGGQWQVIALGKAARAMASAALAGLPKGTTALVITNSGNDEPLEGARILTSGHPVPDAQGEAAAAEVLAILAATTPDDRVLALISGGGSAMLPAPIVGLTLKDKQAVNKLLLASGADIVEMNLIRQALSRLKGGGWLRASAAPVTALILSDVPGDDLRVIASGPTVAPIGTIEEAAAKAKALGIWDDLPEAVQEALLRPDDRATAPDARNILIGSNPKSVAAMVAAGAVEGPIPLSGDVSDCAAALLAAVRDLPPGSAMAFGGETTVTLTGRGQGGRNQELALRFAKLAGDTLGQDWVFASVGTDGRDGPGQAAGGMVGPDTVARIASAGHDLDALLANNDSTRALRFGKALVTTGPTGTNVADLAVFLRGAAL</sequence>
<dbReference type="InterPro" id="IPR037035">
    <property type="entry name" value="GK-like_C_sf"/>
</dbReference>
<evidence type="ECO:0000259" key="1">
    <source>
        <dbReference type="Pfam" id="PF05161"/>
    </source>
</evidence>
<dbReference type="OrthoDB" id="9766552at2"/>
<dbReference type="GO" id="GO:0005737">
    <property type="term" value="C:cytoplasm"/>
    <property type="evidence" value="ECO:0007669"/>
    <property type="project" value="TreeGrafter"/>
</dbReference>
<dbReference type="Gene3D" id="3.40.1480.10">
    <property type="entry name" value="MOFRL domain"/>
    <property type="match status" value="1"/>
</dbReference>
<reference evidence="3 4" key="1">
    <citation type="submission" date="2017-12" db="EMBL/GenBank/DDBJ databases">
        <authorList>
            <person name="Hurst M.R.H."/>
        </authorList>
    </citation>
    <scope>NUCLEOTIDE SEQUENCE [LARGE SCALE GENOMIC DNA]</scope>
    <source>
        <strain evidence="3 4">BM15</strain>
    </source>
</reference>
<evidence type="ECO:0000313" key="4">
    <source>
        <dbReference type="Proteomes" id="UP000233742"/>
    </source>
</evidence>
<dbReference type="KEGG" id="paro:CUV01_11410"/>
<organism evidence="3 4">
    <name type="scientific">Paracoccus tegillarcae</name>
    <dbReference type="NCBI Taxonomy" id="1529068"/>
    <lineage>
        <taxon>Bacteria</taxon>
        <taxon>Pseudomonadati</taxon>
        <taxon>Pseudomonadota</taxon>
        <taxon>Alphaproteobacteria</taxon>
        <taxon>Rhodobacterales</taxon>
        <taxon>Paracoccaceae</taxon>
        <taxon>Paracoccus</taxon>
    </lineage>
</organism>
<dbReference type="AlphaFoldDB" id="A0A2K9EG40"/>
<dbReference type="Pfam" id="PF13660">
    <property type="entry name" value="DUF4147"/>
    <property type="match status" value="1"/>
</dbReference>
<dbReference type="GO" id="GO:0008887">
    <property type="term" value="F:glycerate kinase activity"/>
    <property type="evidence" value="ECO:0007669"/>
    <property type="project" value="InterPro"/>
</dbReference>
<dbReference type="InterPro" id="IPR025286">
    <property type="entry name" value="MOFRL_assoc_dom"/>
</dbReference>
<dbReference type="Gene3D" id="3.40.50.10180">
    <property type="entry name" value="Glycerate kinase, MOFRL-like N-terminal domain"/>
    <property type="match status" value="1"/>
</dbReference>
<accession>A0A2K9EG40</accession>
<name>A0A2K9EG40_9RHOB</name>
<dbReference type="PANTHER" id="PTHR12227:SF0">
    <property type="entry name" value="GLYCERATE KINASE"/>
    <property type="match status" value="1"/>
</dbReference>
<dbReference type="RefSeq" id="WP_101460578.1">
    <property type="nucleotide sequence ID" value="NZ_CP025408.1"/>
</dbReference>
<keyword evidence="3" id="KW-0670">Pyruvate</keyword>
<dbReference type="InterPro" id="IPR039760">
    <property type="entry name" value="MOFRL_protein"/>
</dbReference>
<evidence type="ECO:0000259" key="2">
    <source>
        <dbReference type="Pfam" id="PF13660"/>
    </source>
</evidence>
<dbReference type="SUPFAM" id="SSF82544">
    <property type="entry name" value="GckA/TtuD-like"/>
    <property type="match status" value="1"/>
</dbReference>
<dbReference type="Proteomes" id="UP000233742">
    <property type="component" value="Chromosome"/>
</dbReference>
<feature type="domain" description="MOFRL" evidence="1">
    <location>
        <begin position="297"/>
        <end position="402"/>
    </location>
</feature>
<gene>
    <name evidence="3" type="ORF">CUV01_11410</name>
</gene>
<dbReference type="Pfam" id="PF05161">
    <property type="entry name" value="MOFRL"/>
    <property type="match status" value="1"/>
</dbReference>
<dbReference type="InterPro" id="IPR038614">
    <property type="entry name" value="GK_N_sf"/>
</dbReference>
<proteinExistence type="predicted"/>
<dbReference type="PANTHER" id="PTHR12227">
    <property type="entry name" value="GLYCERATE KINASE"/>
    <property type="match status" value="1"/>
</dbReference>
<protein>
    <submittedName>
        <fullName evidence="3">Hydroxypyruvate reductase</fullName>
    </submittedName>
</protein>
<dbReference type="InterPro" id="IPR007835">
    <property type="entry name" value="MOFRL"/>
</dbReference>
<dbReference type="EMBL" id="CP025408">
    <property type="protein sequence ID" value="AUH33913.1"/>
    <property type="molecule type" value="Genomic_DNA"/>
</dbReference>
<feature type="domain" description="MOFRL-associated" evidence="2">
    <location>
        <begin position="9"/>
        <end position="234"/>
    </location>
</feature>
<evidence type="ECO:0000313" key="3">
    <source>
        <dbReference type="EMBL" id="AUH33913.1"/>
    </source>
</evidence>